<evidence type="ECO:0000259" key="1">
    <source>
        <dbReference type="PROSITE" id="PS51186"/>
    </source>
</evidence>
<keyword evidence="2" id="KW-0012">Acyltransferase</keyword>
<evidence type="ECO:0000313" key="2">
    <source>
        <dbReference type="EMBL" id="QBE99899.1"/>
    </source>
</evidence>
<name>A0A4P6M546_9FIRM</name>
<dbReference type="EC" id="2.3.1.-" evidence="2"/>
<protein>
    <submittedName>
        <fullName evidence="2">Putative N-acetyltransferase YsnE</fullName>
        <ecNumber evidence="2">2.3.1.-</ecNumber>
    </submittedName>
</protein>
<dbReference type="InterPro" id="IPR016181">
    <property type="entry name" value="Acyl_CoA_acyltransferase"/>
</dbReference>
<reference evidence="2 3" key="1">
    <citation type="submission" date="2019-01" db="EMBL/GenBank/DDBJ databases">
        <title>PMF-metabolizing Aryl O-demethylase.</title>
        <authorList>
            <person name="Kim M."/>
        </authorList>
    </citation>
    <scope>NUCLEOTIDE SEQUENCE [LARGE SCALE GENOMIC DNA]</scope>
    <source>
        <strain evidence="2 3">PMF1</strain>
    </source>
</reference>
<dbReference type="PANTHER" id="PTHR43305">
    <property type="entry name" value="FAMILY N-ACETYLTRANSFERASE, PUTATIVE (AFU_ORTHOLOGUE AFUA_2G01380)-RELATED"/>
    <property type="match status" value="1"/>
</dbReference>
<gene>
    <name evidence="2" type="primary">ysnE</name>
    <name evidence="2" type="ORF">PMF13cell1_05493</name>
</gene>
<dbReference type="GO" id="GO:0016747">
    <property type="term" value="F:acyltransferase activity, transferring groups other than amino-acyl groups"/>
    <property type="evidence" value="ECO:0007669"/>
    <property type="project" value="InterPro"/>
</dbReference>
<dbReference type="InterPro" id="IPR052777">
    <property type="entry name" value="Acetyltransferase_Enz"/>
</dbReference>
<dbReference type="InterPro" id="IPR000182">
    <property type="entry name" value="GNAT_dom"/>
</dbReference>
<feature type="domain" description="N-acetyltransferase" evidence="1">
    <location>
        <begin position="2"/>
        <end position="149"/>
    </location>
</feature>
<dbReference type="Gene3D" id="3.40.630.30">
    <property type="match status" value="1"/>
</dbReference>
<dbReference type="PROSITE" id="PS51186">
    <property type="entry name" value="GNAT"/>
    <property type="match status" value="1"/>
</dbReference>
<keyword evidence="2" id="KW-0808">Transferase</keyword>
<dbReference type="Proteomes" id="UP000289794">
    <property type="component" value="Chromosome"/>
</dbReference>
<dbReference type="Pfam" id="PF00583">
    <property type="entry name" value="Acetyltransf_1"/>
    <property type="match status" value="1"/>
</dbReference>
<accession>A0A4P6M546</accession>
<dbReference type="SUPFAM" id="SSF55729">
    <property type="entry name" value="Acyl-CoA N-acyltransferases (Nat)"/>
    <property type="match status" value="1"/>
</dbReference>
<sequence length="150" mass="17629">MFTIQSYDIKYQNYLVRFLQECLPQSGRKLELTGRHKMYCNINDSFKDFWCLFDDENIIGTVALKRLDARRCELKSLYLLEKYYGMKLGCQLLQTAITKAQQDGYQEILLDTLSSSKKAISLYEKAGFIRTERYNTNYTADVFMSLKFGE</sequence>
<dbReference type="AlphaFoldDB" id="A0A4P6M546"/>
<organism evidence="2 3">
    <name type="scientific">Blautia producta</name>
    <dbReference type="NCBI Taxonomy" id="33035"/>
    <lineage>
        <taxon>Bacteria</taxon>
        <taxon>Bacillati</taxon>
        <taxon>Bacillota</taxon>
        <taxon>Clostridia</taxon>
        <taxon>Lachnospirales</taxon>
        <taxon>Lachnospiraceae</taxon>
        <taxon>Blautia</taxon>
    </lineage>
</organism>
<dbReference type="EMBL" id="CP035945">
    <property type="protein sequence ID" value="QBE99899.1"/>
    <property type="molecule type" value="Genomic_DNA"/>
</dbReference>
<evidence type="ECO:0000313" key="3">
    <source>
        <dbReference type="Proteomes" id="UP000289794"/>
    </source>
</evidence>
<proteinExistence type="predicted"/>
<dbReference type="PANTHER" id="PTHR43305:SF1">
    <property type="entry name" value="FAMILY N-ACETYLTRANSFERASE, PUTATIVE (AFU_ORTHOLOGUE AFUA_2G01380)-RELATED"/>
    <property type="match status" value="1"/>
</dbReference>
<dbReference type="KEGG" id="bpro:PMF13cell1_05493"/>
<dbReference type="RefSeq" id="WP_130182812.1">
    <property type="nucleotide sequence ID" value="NZ_CP035945.1"/>
</dbReference>